<sequence>MLTGNSQGLMAARCASHNTQSGLRGQQSVTGRIHLVCRWPSPHVTHTNTTTTTMSKQGDGCHIINARAWLLSPSFPTTQFPVPPSLCTLGTSNTSHCVSDRLHVRSRNVTD</sequence>
<dbReference type="AlphaFoldDB" id="A0A2T7NDH1"/>
<comment type="caution">
    <text evidence="1">The sequence shown here is derived from an EMBL/GenBank/DDBJ whole genome shotgun (WGS) entry which is preliminary data.</text>
</comment>
<evidence type="ECO:0000313" key="1">
    <source>
        <dbReference type="EMBL" id="PVD19224.1"/>
    </source>
</evidence>
<evidence type="ECO:0000313" key="2">
    <source>
        <dbReference type="Proteomes" id="UP000245119"/>
    </source>
</evidence>
<dbReference type="EMBL" id="PZQS01000013">
    <property type="protein sequence ID" value="PVD19224.1"/>
    <property type="molecule type" value="Genomic_DNA"/>
</dbReference>
<protein>
    <submittedName>
        <fullName evidence="1">Uncharacterized protein</fullName>
    </submittedName>
</protein>
<gene>
    <name evidence="1" type="ORF">C0Q70_19709</name>
</gene>
<keyword evidence="2" id="KW-1185">Reference proteome</keyword>
<organism evidence="1 2">
    <name type="scientific">Pomacea canaliculata</name>
    <name type="common">Golden apple snail</name>
    <dbReference type="NCBI Taxonomy" id="400727"/>
    <lineage>
        <taxon>Eukaryota</taxon>
        <taxon>Metazoa</taxon>
        <taxon>Spiralia</taxon>
        <taxon>Lophotrochozoa</taxon>
        <taxon>Mollusca</taxon>
        <taxon>Gastropoda</taxon>
        <taxon>Caenogastropoda</taxon>
        <taxon>Architaenioglossa</taxon>
        <taxon>Ampullarioidea</taxon>
        <taxon>Ampullariidae</taxon>
        <taxon>Pomacea</taxon>
    </lineage>
</organism>
<accession>A0A2T7NDH1</accession>
<reference evidence="1 2" key="1">
    <citation type="submission" date="2018-04" db="EMBL/GenBank/DDBJ databases">
        <title>The genome of golden apple snail Pomacea canaliculata provides insight into stress tolerance and invasive adaptation.</title>
        <authorList>
            <person name="Liu C."/>
            <person name="Liu B."/>
            <person name="Ren Y."/>
            <person name="Zhang Y."/>
            <person name="Wang H."/>
            <person name="Li S."/>
            <person name="Jiang F."/>
            <person name="Yin L."/>
            <person name="Zhang G."/>
            <person name="Qian W."/>
            <person name="Fan W."/>
        </authorList>
    </citation>
    <scope>NUCLEOTIDE SEQUENCE [LARGE SCALE GENOMIC DNA]</scope>
    <source>
        <strain evidence="1">SZHN2017</strain>
        <tissue evidence="1">Muscle</tissue>
    </source>
</reference>
<proteinExistence type="predicted"/>
<dbReference type="Proteomes" id="UP000245119">
    <property type="component" value="Linkage Group LG13"/>
</dbReference>
<name>A0A2T7NDH1_POMCA</name>